<gene>
    <name evidence="5" type="ORF">ACFO5O_07240</name>
</gene>
<dbReference type="InterPro" id="IPR002933">
    <property type="entry name" value="Peptidase_M20"/>
</dbReference>
<dbReference type="Gene3D" id="3.40.630.10">
    <property type="entry name" value="Zn peptidases"/>
    <property type="match status" value="1"/>
</dbReference>
<dbReference type="InterPro" id="IPR011650">
    <property type="entry name" value="Peptidase_M20_dimer"/>
</dbReference>
<proteinExistence type="predicted"/>
<organism evidence="5 6">
    <name type="scientific">Geojedonia litorea</name>
    <dbReference type="NCBI Taxonomy" id="1268269"/>
    <lineage>
        <taxon>Bacteria</taxon>
        <taxon>Pseudomonadati</taxon>
        <taxon>Bacteroidota</taxon>
        <taxon>Flavobacteriia</taxon>
        <taxon>Flavobacteriales</taxon>
        <taxon>Flavobacteriaceae</taxon>
        <taxon>Geojedonia</taxon>
    </lineage>
</organism>
<dbReference type="Pfam" id="PF07687">
    <property type="entry name" value="M20_dimer"/>
    <property type="match status" value="1"/>
</dbReference>
<keyword evidence="1" id="KW-0645">Protease</keyword>
<keyword evidence="6" id="KW-1185">Reference proteome</keyword>
<evidence type="ECO:0000256" key="2">
    <source>
        <dbReference type="ARBA" id="ARBA00022723"/>
    </source>
</evidence>
<evidence type="ECO:0000313" key="6">
    <source>
        <dbReference type="Proteomes" id="UP001595953"/>
    </source>
</evidence>
<feature type="domain" description="Peptidase M20 dimerisation" evidence="4">
    <location>
        <begin position="235"/>
        <end position="388"/>
    </location>
</feature>
<keyword evidence="3" id="KW-0378">Hydrolase</keyword>
<dbReference type="PANTHER" id="PTHR43270">
    <property type="entry name" value="BETA-ALA-HIS DIPEPTIDASE"/>
    <property type="match status" value="1"/>
</dbReference>
<dbReference type="Pfam" id="PF01546">
    <property type="entry name" value="Peptidase_M20"/>
    <property type="match status" value="1"/>
</dbReference>
<accession>A0ABV9N3V4</accession>
<comment type="caution">
    <text evidence="5">The sequence shown here is derived from an EMBL/GenBank/DDBJ whole genome shotgun (WGS) entry which is preliminary data.</text>
</comment>
<protein>
    <submittedName>
        <fullName evidence="5">M20/M25/M40 family metallo-hydrolase</fullName>
    </submittedName>
</protein>
<reference evidence="6" key="1">
    <citation type="journal article" date="2019" name="Int. J. Syst. Evol. Microbiol.">
        <title>The Global Catalogue of Microorganisms (GCM) 10K type strain sequencing project: providing services to taxonomists for standard genome sequencing and annotation.</title>
        <authorList>
            <consortium name="The Broad Institute Genomics Platform"/>
            <consortium name="The Broad Institute Genome Sequencing Center for Infectious Disease"/>
            <person name="Wu L."/>
            <person name="Ma J."/>
        </authorList>
    </citation>
    <scope>NUCLEOTIDE SEQUENCE [LARGE SCALE GENOMIC DNA]</scope>
    <source>
        <strain evidence="6">CCUG 63682</strain>
    </source>
</reference>
<dbReference type="Proteomes" id="UP001595953">
    <property type="component" value="Unassembled WGS sequence"/>
</dbReference>
<sequence>MKIKDVFTKSLIFLILFMTTMVVDGQNLDALALSYAKDSFDELYEFFSLPNDANDPSEIEPNVKWCERAFKQRGFNTKRLETETVPLLLASRSFPNANKTVLVYLQVDGQPVDSTKWFQPNPYIPVLKTQNAQGNWDIIPWSHLQGDINPDWRIFSRSASDARGPDMMFLKAMDILNDLDVQPNFNIKVIMDFEEELGSPQLPNAVKAYKEELKADMLVIFDGPRHLSNAPTLVYGARGIATISLEVFGPRVPLHSGNYGNYAPNPAMKLSQLLSGMWFDDGRVAIPRWYDGIIISDEVKSVLKQVPDDEPQIQKNFGIASTDNIGSNFQEAMQYPALGILGLKAAWVGNERRTIIPATAIAELNIRLVKETDGEHMVKLVKDYIQDQGYYLVDHEPTEEERMSHNKIARFNAKVSYGAYRTDFDTEIGAWLRRGMYSAFGHEPIQIRTGGGSIPISPFVITLGIPAVAVPTVNPDNNQHSPNENIRLGNYIDGIKTITAILMEKL</sequence>
<dbReference type="InterPro" id="IPR051458">
    <property type="entry name" value="Cyt/Met_Dipeptidase"/>
</dbReference>
<name>A0ABV9N3V4_9FLAO</name>
<dbReference type="PANTHER" id="PTHR43270:SF8">
    <property type="entry name" value="DI- AND TRIPEPTIDASE DUG2-RELATED"/>
    <property type="match status" value="1"/>
</dbReference>
<dbReference type="RefSeq" id="WP_387962354.1">
    <property type="nucleotide sequence ID" value="NZ_JBHSGP010000012.1"/>
</dbReference>
<evidence type="ECO:0000313" key="5">
    <source>
        <dbReference type="EMBL" id="MFC4722109.1"/>
    </source>
</evidence>
<evidence type="ECO:0000256" key="1">
    <source>
        <dbReference type="ARBA" id="ARBA00022670"/>
    </source>
</evidence>
<dbReference type="Gene3D" id="3.30.70.360">
    <property type="match status" value="1"/>
</dbReference>
<evidence type="ECO:0000259" key="4">
    <source>
        <dbReference type="Pfam" id="PF07687"/>
    </source>
</evidence>
<dbReference type="EMBL" id="JBHSGP010000012">
    <property type="protein sequence ID" value="MFC4722109.1"/>
    <property type="molecule type" value="Genomic_DNA"/>
</dbReference>
<dbReference type="SUPFAM" id="SSF53187">
    <property type="entry name" value="Zn-dependent exopeptidases"/>
    <property type="match status" value="1"/>
</dbReference>
<keyword evidence="2" id="KW-0479">Metal-binding</keyword>
<evidence type="ECO:0000256" key="3">
    <source>
        <dbReference type="ARBA" id="ARBA00022801"/>
    </source>
</evidence>